<dbReference type="EMBL" id="JPVP01000059">
    <property type="protein sequence ID" value="KGR82762.1"/>
    <property type="molecule type" value="Genomic_DNA"/>
</dbReference>
<sequence>MGVASNFETFCKNLRMSEETVNKITYRTKRITKQLNIDFWGSTSDTDHSFYSGSYGRGTDIYTSDIDLLVRLPYSTYVKYNNYTSNGQSALLQAVKESIEKTYKSYKRGDGQVVKVDFEDNISYEIVPCFLNDDETYTYPDTNNGGSWKTTNPKAEIKAFNELNKSSNKNLKRLCRMIRAWKNKNNVQMSGYLIDTLCYRFMQNWSYSDKSYLYYDWMIRDFFDFLIEQSDKTYWYVPGSNRRIDKVHSFDYKAKQAKNIALKAIEYESNGNEYSSKREWRELFGTKFPS</sequence>
<proteinExistence type="predicted"/>
<protein>
    <recommendedName>
        <fullName evidence="4">Nucleotidyltransferase</fullName>
    </recommendedName>
</protein>
<dbReference type="GO" id="GO:0016779">
    <property type="term" value="F:nucleotidyltransferase activity"/>
    <property type="evidence" value="ECO:0007669"/>
    <property type="project" value="InterPro"/>
</dbReference>
<dbReference type="RefSeq" id="WP_036157234.1">
    <property type="nucleotide sequence ID" value="NZ_AVCX01000002.1"/>
</dbReference>
<evidence type="ECO:0008006" key="4">
    <source>
        <dbReference type="Google" id="ProtNLM"/>
    </source>
</evidence>
<gene>
    <name evidence="2" type="ORF">CD32_18125</name>
</gene>
<dbReference type="STRING" id="1220589.CD32_18125"/>
<name>A0A0A3J6S4_9BACI</name>
<evidence type="ECO:0000313" key="3">
    <source>
        <dbReference type="Proteomes" id="UP000030437"/>
    </source>
</evidence>
<evidence type="ECO:0000256" key="1">
    <source>
        <dbReference type="ARBA" id="ARBA00023118"/>
    </source>
</evidence>
<dbReference type="Pfam" id="PF18144">
    <property type="entry name" value="SMODS"/>
    <property type="match status" value="1"/>
</dbReference>
<dbReference type="InterPro" id="IPR006116">
    <property type="entry name" value="NT_2-5OAS_ClassI-CCAase"/>
</dbReference>
<keyword evidence="1" id="KW-0051">Antiviral defense</keyword>
<dbReference type="eggNOG" id="COG1746">
    <property type="taxonomic scope" value="Bacteria"/>
</dbReference>
<dbReference type="GO" id="GO:0051607">
    <property type="term" value="P:defense response to virus"/>
    <property type="evidence" value="ECO:0007669"/>
    <property type="project" value="UniProtKB-KW"/>
</dbReference>
<dbReference type="Gene3D" id="3.30.460.10">
    <property type="entry name" value="Beta Polymerase, domain 2"/>
    <property type="match status" value="1"/>
</dbReference>
<dbReference type="Proteomes" id="UP000030437">
    <property type="component" value="Unassembled WGS sequence"/>
</dbReference>
<evidence type="ECO:0000313" key="2">
    <source>
        <dbReference type="EMBL" id="KGR82762.1"/>
    </source>
</evidence>
<accession>A0A0A3J6S4</accession>
<reference evidence="2 3" key="1">
    <citation type="submission" date="2014-02" db="EMBL/GenBank/DDBJ databases">
        <title>Draft genome sequence of Lysinibacillus odysseyi NBRC 100172.</title>
        <authorList>
            <person name="Zhang F."/>
            <person name="Wang G."/>
            <person name="Zhang L."/>
        </authorList>
    </citation>
    <scope>NUCLEOTIDE SEQUENCE [LARGE SCALE GENOMIC DNA]</scope>
    <source>
        <strain evidence="2 3">NBRC 100172</strain>
    </source>
</reference>
<dbReference type="OrthoDB" id="7572058at2"/>
<organism evidence="2 3">
    <name type="scientific">Lysinibacillus odysseyi 34hs-1 = NBRC 100172</name>
    <dbReference type="NCBI Taxonomy" id="1220589"/>
    <lineage>
        <taxon>Bacteria</taxon>
        <taxon>Bacillati</taxon>
        <taxon>Bacillota</taxon>
        <taxon>Bacilli</taxon>
        <taxon>Bacillales</taxon>
        <taxon>Bacillaceae</taxon>
        <taxon>Lysinibacillus</taxon>
    </lineage>
</organism>
<dbReference type="CDD" id="cd05400">
    <property type="entry name" value="NT_2-5OAS_ClassI-CCAase"/>
    <property type="match status" value="1"/>
</dbReference>
<dbReference type="AlphaFoldDB" id="A0A0A3J6S4"/>
<dbReference type="InterPro" id="IPR043519">
    <property type="entry name" value="NT_sf"/>
</dbReference>
<keyword evidence="3" id="KW-1185">Reference proteome</keyword>
<dbReference type="SUPFAM" id="SSF81301">
    <property type="entry name" value="Nucleotidyltransferase"/>
    <property type="match status" value="1"/>
</dbReference>
<comment type="caution">
    <text evidence="2">The sequence shown here is derived from an EMBL/GenBank/DDBJ whole genome shotgun (WGS) entry which is preliminary data.</text>
</comment>